<accession>A0A6C0I4E8</accession>
<dbReference type="InterPro" id="IPR029044">
    <property type="entry name" value="Nucleotide-diphossugar_trans"/>
</dbReference>
<organism evidence="1">
    <name type="scientific">viral metagenome</name>
    <dbReference type="NCBI Taxonomy" id="1070528"/>
    <lineage>
        <taxon>unclassified sequences</taxon>
        <taxon>metagenomes</taxon>
        <taxon>organismal metagenomes</taxon>
    </lineage>
</organism>
<protein>
    <submittedName>
        <fullName evidence="1">Uncharacterized protein</fullName>
    </submittedName>
</protein>
<sequence>MMKHLRIALVIVLILIVLGYAYCKHFSIEPFVGSNLNININHKNIYCFWTGNNELTENRKRCLTQFKQMCECNVILVDTSNLHNYVLKEHPLHPAYEHLSETHRADYLRTYFMHFHGGGYTDIKETTGSWIGAFNELKNDDNKWMCGYPETFNGVAYGPVVDKWRELIGNGAYICKPQTPLTTEWYTEMVGLLDSRLDRLKRFPATHPQDSGDGSEDYEGYPIEWNEMLGRIFHKVAYKYKAHLLNTLPTPIFSNYR</sequence>
<dbReference type="EMBL" id="MN740103">
    <property type="protein sequence ID" value="QHT87888.1"/>
    <property type="molecule type" value="Genomic_DNA"/>
</dbReference>
<dbReference type="GO" id="GO:0016757">
    <property type="term" value="F:glycosyltransferase activity"/>
    <property type="evidence" value="ECO:0007669"/>
    <property type="project" value="InterPro"/>
</dbReference>
<dbReference type="Gene3D" id="3.90.550.20">
    <property type="match status" value="1"/>
</dbReference>
<proteinExistence type="predicted"/>
<reference evidence="1" key="1">
    <citation type="journal article" date="2020" name="Nature">
        <title>Giant virus diversity and host interactions through global metagenomics.</title>
        <authorList>
            <person name="Schulz F."/>
            <person name="Roux S."/>
            <person name="Paez-Espino D."/>
            <person name="Jungbluth S."/>
            <person name="Walsh D.A."/>
            <person name="Denef V.J."/>
            <person name="McMahon K.D."/>
            <person name="Konstantinidis K.T."/>
            <person name="Eloe-Fadrosh E.A."/>
            <person name="Kyrpides N.C."/>
            <person name="Woyke T."/>
        </authorList>
    </citation>
    <scope>NUCLEOTIDE SEQUENCE</scope>
    <source>
        <strain evidence="1">GVMAG-M-3300023184-191</strain>
    </source>
</reference>
<dbReference type="InterPro" id="IPR008441">
    <property type="entry name" value="AfumC-like_glycosyl_Trfase"/>
</dbReference>
<dbReference type="AlphaFoldDB" id="A0A6C0I4E8"/>
<name>A0A6C0I4E8_9ZZZZ</name>
<dbReference type="SUPFAM" id="SSF53448">
    <property type="entry name" value="Nucleotide-diphospho-sugar transferases"/>
    <property type="match status" value="1"/>
</dbReference>
<evidence type="ECO:0000313" key="1">
    <source>
        <dbReference type="EMBL" id="QHT87888.1"/>
    </source>
</evidence>
<dbReference type="Pfam" id="PF05704">
    <property type="entry name" value="Caps_synth"/>
    <property type="match status" value="1"/>
</dbReference>